<sequence length="39" mass="4561">NIDEKTLPIGKLNLFARKSLNRWSRVWGYPRIASNNFNA</sequence>
<dbReference type="AlphaFoldDB" id="X1VIP3"/>
<dbReference type="EMBL" id="BARW01043229">
    <property type="protein sequence ID" value="GAJ18582.1"/>
    <property type="molecule type" value="Genomic_DNA"/>
</dbReference>
<feature type="non-terminal residue" evidence="1">
    <location>
        <position position="1"/>
    </location>
</feature>
<reference evidence="1" key="1">
    <citation type="journal article" date="2014" name="Front. Microbiol.">
        <title>High frequency of phylogenetically diverse reductive dehalogenase-homologous genes in deep subseafloor sedimentary metagenomes.</title>
        <authorList>
            <person name="Kawai M."/>
            <person name="Futagami T."/>
            <person name="Toyoda A."/>
            <person name="Takaki Y."/>
            <person name="Nishi S."/>
            <person name="Hori S."/>
            <person name="Arai W."/>
            <person name="Tsubouchi T."/>
            <person name="Morono Y."/>
            <person name="Uchiyama I."/>
            <person name="Ito T."/>
            <person name="Fujiyama A."/>
            <person name="Inagaki F."/>
            <person name="Takami H."/>
        </authorList>
    </citation>
    <scope>NUCLEOTIDE SEQUENCE</scope>
    <source>
        <strain evidence="1">Expedition CK06-06</strain>
    </source>
</reference>
<feature type="non-terminal residue" evidence="1">
    <location>
        <position position="39"/>
    </location>
</feature>
<accession>X1VIP3</accession>
<comment type="caution">
    <text evidence="1">The sequence shown here is derived from an EMBL/GenBank/DDBJ whole genome shotgun (WGS) entry which is preliminary data.</text>
</comment>
<organism evidence="1">
    <name type="scientific">marine sediment metagenome</name>
    <dbReference type="NCBI Taxonomy" id="412755"/>
    <lineage>
        <taxon>unclassified sequences</taxon>
        <taxon>metagenomes</taxon>
        <taxon>ecological metagenomes</taxon>
    </lineage>
</organism>
<protein>
    <submittedName>
        <fullName evidence="1">Uncharacterized protein</fullName>
    </submittedName>
</protein>
<name>X1VIP3_9ZZZZ</name>
<gene>
    <name evidence="1" type="ORF">S12H4_63473</name>
</gene>
<proteinExistence type="predicted"/>
<evidence type="ECO:0000313" key="1">
    <source>
        <dbReference type="EMBL" id="GAJ18582.1"/>
    </source>
</evidence>